<reference evidence="1" key="1">
    <citation type="journal article" date="2019" name="bioRxiv">
        <title>The Genome of the Zebra Mussel, Dreissena polymorpha: A Resource for Invasive Species Research.</title>
        <authorList>
            <person name="McCartney M.A."/>
            <person name="Auch B."/>
            <person name="Kono T."/>
            <person name="Mallez S."/>
            <person name="Zhang Y."/>
            <person name="Obille A."/>
            <person name="Becker A."/>
            <person name="Abrahante J.E."/>
            <person name="Garbe J."/>
            <person name="Badalamenti J.P."/>
            <person name="Herman A."/>
            <person name="Mangelson H."/>
            <person name="Liachko I."/>
            <person name="Sullivan S."/>
            <person name="Sone E.D."/>
            <person name="Koren S."/>
            <person name="Silverstein K.A.T."/>
            <person name="Beckman K.B."/>
            <person name="Gohl D.M."/>
        </authorList>
    </citation>
    <scope>NUCLEOTIDE SEQUENCE</scope>
    <source>
        <strain evidence="1">Duluth1</strain>
        <tissue evidence="1">Whole animal</tissue>
    </source>
</reference>
<accession>A0A9D4III0</accession>
<organism evidence="1 2">
    <name type="scientific">Dreissena polymorpha</name>
    <name type="common">Zebra mussel</name>
    <name type="synonym">Mytilus polymorpha</name>
    <dbReference type="NCBI Taxonomy" id="45954"/>
    <lineage>
        <taxon>Eukaryota</taxon>
        <taxon>Metazoa</taxon>
        <taxon>Spiralia</taxon>
        <taxon>Lophotrochozoa</taxon>
        <taxon>Mollusca</taxon>
        <taxon>Bivalvia</taxon>
        <taxon>Autobranchia</taxon>
        <taxon>Heteroconchia</taxon>
        <taxon>Euheterodonta</taxon>
        <taxon>Imparidentia</taxon>
        <taxon>Neoheterodontei</taxon>
        <taxon>Myida</taxon>
        <taxon>Dreissenoidea</taxon>
        <taxon>Dreissenidae</taxon>
        <taxon>Dreissena</taxon>
    </lineage>
</organism>
<name>A0A9D4III0_DREPO</name>
<dbReference type="Proteomes" id="UP000828390">
    <property type="component" value="Unassembled WGS sequence"/>
</dbReference>
<dbReference type="EMBL" id="JAIWYP010000009">
    <property type="protein sequence ID" value="KAH3774334.1"/>
    <property type="molecule type" value="Genomic_DNA"/>
</dbReference>
<keyword evidence="2" id="KW-1185">Reference proteome</keyword>
<protein>
    <submittedName>
        <fullName evidence="1">Uncharacterized protein</fullName>
    </submittedName>
</protein>
<gene>
    <name evidence="1" type="ORF">DPMN_175713</name>
</gene>
<evidence type="ECO:0000313" key="1">
    <source>
        <dbReference type="EMBL" id="KAH3774334.1"/>
    </source>
</evidence>
<proteinExistence type="predicted"/>
<reference evidence="1" key="2">
    <citation type="submission" date="2020-11" db="EMBL/GenBank/DDBJ databases">
        <authorList>
            <person name="McCartney M.A."/>
            <person name="Auch B."/>
            <person name="Kono T."/>
            <person name="Mallez S."/>
            <person name="Becker A."/>
            <person name="Gohl D.M."/>
            <person name="Silverstein K.A.T."/>
            <person name="Koren S."/>
            <person name="Bechman K.B."/>
            <person name="Herman A."/>
            <person name="Abrahante J.E."/>
            <person name="Garbe J."/>
        </authorList>
    </citation>
    <scope>NUCLEOTIDE SEQUENCE</scope>
    <source>
        <strain evidence="1">Duluth1</strain>
        <tissue evidence="1">Whole animal</tissue>
    </source>
</reference>
<dbReference type="PANTHER" id="PTHR47018">
    <property type="entry name" value="CXC DOMAIN-CONTAINING PROTEIN-RELATED"/>
    <property type="match status" value="1"/>
</dbReference>
<evidence type="ECO:0000313" key="2">
    <source>
        <dbReference type="Proteomes" id="UP000828390"/>
    </source>
</evidence>
<comment type="caution">
    <text evidence="1">The sequence shown here is derived from an EMBL/GenBank/DDBJ whole genome shotgun (WGS) entry which is preliminary data.</text>
</comment>
<dbReference type="AlphaFoldDB" id="A0A9D4III0"/>
<sequence length="62" mass="6840">MRRLQDTAADVYSNFMKGMFIVKRTSGNFRAVAADQSLEQTINKTQKSSGGIIGSSRKKDVV</sequence>